<organism evidence="2 3">
    <name type="scientific">Diatraea saccharalis</name>
    <name type="common">sugarcane borer</name>
    <dbReference type="NCBI Taxonomy" id="40085"/>
    <lineage>
        <taxon>Eukaryota</taxon>
        <taxon>Metazoa</taxon>
        <taxon>Ecdysozoa</taxon>
        <taxon>Arthropoda</taxon>
        <taxon>Hexapoda</taxon>
        <taxon>Insecta</taxon>
        <taxon>Pterygota</taxon>
        <taxon>Neoptera</taxon>
        <taxon>Endopterygota</taxon>
        <taxon>Lepidoptera</taxon>
        <taxon>Glossata</taxon>
        <taxon>Ditrysia</taxon>
        <taxon>Pyraloidea</taxon>
        <taxon>Crambidae</taxon>
        <taxon>Crambinae</taxon>
        <taxon>Diatraea</taxon>
    </lineage>
</organism>
<proteinExistence type="predicted"/>
<keyword evidence="3" id="KW-1185">Reference proteome</keyword>
<protein>
    <submittedName>
        <fullName evidence="2">Uncharacterized protein</fullName>
    </submittedName>
</protein>
<gene>
    <name evidence="2" type="ORF">DIATSA_LOCUS9538</name>
</gene>
<dbReference type="Proteomes" id="UP001153714">
    <property type="component" value="Chromosome 4"/>
</dbReference>
<evidence type="ECO:0000256" key="1">
    <source>
        <dbReference type="SAM" id="MobiDB-lite"/>
    </source>
</evidence>
<sequence length="303" mass="35743">MNLFLTEHQSPIHIKKLSSEPVNNPVNNNQHENYRAEQSIEIIPIELIELEIVETEDMSEVSTESNFYMDSGGMWNTWNSKNNYKHQSTPFSNDYKDNSTENQNYPPVSIYEDQQPPYEKNSFHISHSHDLTSNFNDTYQPSINRYNLHNPSVSYTDRSETSHNKNFDVWQLLSQNNKYHQHPSLSPPHDRNAYPPSPNNNLYYYRPSLESHYYKHQRDPPSLPQPHIKYYYYHSPQFQNKNVFEYPVPSSNEDNLQSNKVYDQDNKRNQLTSIEDESIEIDYLPSSREAAIDIRSIKASDIE</sequence>
<accession>A0A9N9R9L4</accession>
<dbReference type="AlphaFoldDB" id="A0A9N9R9L4"/>
<evidence type="ECO:0000313" key="2">
    <source>
        <dbReference type="EMBL" id="CAG9791958.1"/>
    </source>
</evidence>
<evidence type="ECO:0000313" key="3">
    <source>
        <dbReference type="Proteomes" id="UP001153714"/>
    </source>
</evidence>
<reference evidence="2" key="2">
    <citation type="submission" date="2022-10" db="EMBL/GenBank/DDBJ databases">
        <authorList>
            <consortium name="ENA_rothamsted_submissions"/>
            <consortium name="culmorum"/>
            <person name="King R."/>
        </authorList>
    </citation>
    <scope>NUCLEOTIDE SEQUENCE</scope>
</reference>
<name>A0A9N9R9L4_9NEOP</name>
<dbReference type="EMBL" id="OU893335">
    <property type="protein sequence ID" value="CAG9791958.1"/>
    <property type="molecule type" value="Genomic_DNA"/>
</dbReference>
<reference evidence="2" key="1">
    <citation type="submission" date="2021-12" db="EMBL/GenBank/DDBJ databases">
        <authorList>
            <person name="King R."/>
        </authorList>
    </citation>
    <scope>NUCLEOTIDE SEQUENCE</scope>
</reference>
<feature type="region of interest" description="Disordered" evidence="1">
    <location>
        <begin position="179"/>
        <end position="202"/>
    </location>
</feature>